<dbReference type="OrthoDB" id="8945510at2759"/>
<dbReference type="GO" id="GO:0005634">
    <property type="term" value="C:nucleus"/>
    <property type="evidence" value="ECO:0007669"/>
    <property type="project" value="UniProtKB-SubCell"/>
</dbReference>
<proteinExistence type="predicted"/>
<name>A0A3Q3J879_MONAL</name>
<dbReference type="InterPro" id="IPR026097">
    <property type="entry name" value="S100PBP"/>
</dbReference>
<dbReference type="PANTHER" id="PTHR14455:SF0">
    <property type="entry name" value="S100P-BINDING PROTEIN"/>
    <property type="match status" value="1"/>
</dbReference>
<dbReference type="Ensembl" id="ENSMALT00000015205.1">
    <property type="protein sequence ID" value="ENSMALP00000014898.1"/>
    <property type="gene ID" value="ENSMALG00000010460.1"/>
</dbReference>
<protein>
    <recommendedName>
        <fullName evidence="2">S100P-binding protein</fullName>
    </recommendedName>
</protein>
<comment type="subcellular location">
    <subcellularLocation>
        <location evidence="1">Nucleus</location>
    </subcellularLocation>
</comment>
<reference evidence="5" key="2">
    <citation type="submission" date="2025-09" db="UniProtKB">
        <authorList>
            <consortium name="Ensembl"/>
        </authorList>
    </citation>
    <scope>IDENTIFICATION</scope>
</reference>
<organism evidence="5 6">
    <name type="scientific">Monopterus albus</name>
    <name type="common">Swamp eel</name>
    <dbReference type="NCBI Taxonomy" id="43700"/>
    <lineage>
        <taxon>Eukaryota</taxon>
        <taxon>Metazoa</taxon>
        <taxon>Chordata</taxon>
        <taxon>Craniata</taxon>
        <taxon>Vertebrata</taxon>
        <taxon>Euteleostomi</taxon>
        <taxon>Actinopterygii</taxon>
        <taxon>Neopterygii</taxon>
        <taxon>Teleostei</taxon>
        <taxon>Neoteleostei</taxon>
        <taxon>Acanthomorphata</taxon>
        <taxon>Anabantaria</taxon>
        <taxon>Synbranchiformes</taxon>
        <taxon>Synbranchidae</taxon>
        <taxon>Monopterus</taxon>
    </lineage>
</organism>
<dbReference type="RefSeq" id="XP_020464206.1">
    <property type="nucleotide sequence ID" value="XM_020608550.1"/>
</dbReference>
<accession>A0A3Q3J879</accession>
<keyword evidence="6" id="KW-1185">Reference proteome</keyword>
<dbReference type="Pfam" id="PF15427">
    <property type="entry name" value="S100PBPR"/>
    <property type="match status" value="1"/>
</dbReference>
<evidence type="ECO:0000313" key="5">
    <source>
        <dbReference type="Ensembl" id="ENSMALP00000014898.1"/>
    </source>
</evidence>
<reference evidence="5" key="1">
    <citation type="submission" date="2025-08" db="UniProtKB">
        <authorList>
            <consortium name="Ensembl"/>
        </authorList>
    </citation>
    <scope>IDENTIFICATION</scope>
</reference>
<feature type="compositionally biased region" description="Polar residues" evidence="4">
    <location>
        <begin position="245"/>
        <end position="278"/>
    </location>
</feature>
<evidence type="ECO:0000256" key="4">
    <source>
        <dbReference type="SAM" id="MobiDB-lite"/>
    </source>
</evidence>
<dbReference type="KEGG" id="malb:109964930"/>
<dbReference type="GO" id="GO:0048306">
    <property type="term" value="F:calcium-dependent protein binding"/>
    <property type="evidence" value="ECO:0007669"/>
    <property type="project" value="InterPro"/>
</dbReference>
<dbReference type="PANTHER" id="PTHR14455">
    <property type="entry name" value="ASKOPOS"/>
    <property type="match status" value="1"/>
</dbReference>
<sequence>MEEKSLSKNAPLDRLSAAKGDHLNPRSFSVIRSHSRTITCDQNSSLHHLRKSSNQLINFKIEIVNNRVKKRKVDDSSPDKCYETPAKRSFSPETLSPDLGCFVDYCSSPTREDSVSPFAISKLALLDKTGGKKGTRPHSLKRKEMLLNPVPPFDCAVEGMFCLNPVGTCTSHNVDNCKGPSSNTLQNETLAHRQQLEKGNAVVDEGQEQLKKEINLNDEEEDQGYFSMSYVKDPKVENSPPPLPTTTYNSLLTSGETPQNEHYFGSSSEQAGQHSSLTVKDVDPSLSVPVLESVEFFEDYVEEWSTGLPISQLSSHSITVNSDNDNGAGDTTLDSSFETTLPLQVQVKSLVVVPSQAATSNGTAAHETAVFQGHQYARQARSQRPTVFGREEEWEQKKQLYVHSVSRHMNENRERSQGVMNELLNLMNDVASDGRQWQHPIDLTCRNYQRRFEKHPPQMTLHEWQAKNRTAHKRFAHVPKSFERSQFP</sequence>
<dbReference type="AlphaFoldDB" id="A0A3Q3J879"/>
<feature type="region of interest" description="Disordered" evidence="4">
    <location>
        <begin position="234"/>
        <end position="278"/>
    </location>
</feature>
<evidence type="ECO:0000313" key="6">
    <source>
        <dbReference type="Proteomes" id="UP000261600"/>
    </source>
</evidence>
<dbReference type="STRING" id="43700.ENSMALP00000014898"/>
<keyword evidence="3" id="KW-0539">Nucleus</keyword>
<evidence type="ECO:0000256" key="3">
    <source>
        <dbReference type="ARBA" id="ARBA00023242"/>
    </source>
</evidence>
<evidence type="ECO:0000256" key="1">
    <source>
        <dbReference type="ARBA" id="ARBA00004123"/>
    </source>
</evidence>
<dbReference type="GeneID" id="109964930"/>
<dbReference type="Proteomes" id="UP000261600">
    <property type="component" value="Unplaced"/>
</dbReference>
<evidence type="ECO:0000256" key="2">
    <source>
        <dbReference type="ARBA" id="ARBA00020595"/>
    </source>
</evidence>
<dbReference type="CTD" id="493632"/>